<gene>
    <name evidence="1" type="ORF">MRB53_002323</name>
</gene>
<protein>
    <submittedName>
        <fullName evidence="1">Uncharacterized protein</fullName>
    </submittedName>
</protein>
<comment type="caution">
    <text evidence="1">The sequence shown here is derived from an EMBL/GenBank/DDBJ whole genome shotgun (WGS) entry which is preliminary data.</text>
</comment>
<dbReference type="Proteomes" id="UP001234297">
    <property type="component" value="Chromosome 1"/>
</dbReference>
<reference evidence="1 2" key="1">
    <citation type="journal article" date="2022" name="Hortic Res">
        <title>A haplotype resolved chromosomal level avocado genome allows analysis of novel avocado genes.</title>
        <authorList>
            <person name="Nath O."/>
            <person name="Fletcher S.J."/>
            <person name="Hayward A."/>
            <person name="Shaw L.M."/>
            <person name="Masouleh A.K."/>
            <person name="Furtado A."/>
            <person name="Henry R.J."/>
            <person name="Mitter N."/>
        </authorList>
    </citation>
    <scope>NUCLEOTIDE SEQUENCE [LARGE SCALE GENOMIC DNA]</scope>
    <source>
        <strain evidence="2">cv. Hass</strain>
    </source>
</reference>
<evidence type="ECO:0000313" key="1">
    <source>
        <dbReference type="EMBL" id="KAJ8649300.1"/>
    </source>
</evidence>
<name>A0ACC2MU75_PERAE</name>
<organism evidence="1 2">
    <name type="scientific">Persea americana</name>
    <name type="common">Avocado</name>
    <dbReference type="NCBI Taxonomy" id="3435"/>
    <lineage>
        <taxon>Eukaryota</taxon>
        <taxon>Viridiplantae</taxon>
        <taxon>Streptophyta</taxon>
        <taxon>Embryophyta</taxon>
        <taxon>Tracheophyta</taxon>
        <taxon>Spermatophyta</taxon>
        <taxon>Magnoliopsida</taxon>
        <taxon>Magnoliidae</taxon>
        <taxon>Laurales</taxon>
        <taxon>Lauraceae</taxon>
        <taxon>Persea</taxon>
    </lineage>
</organism>
<dbReference type="EMBL" id="CM056809">
    <property type="protein sequence ID" value="KAJ8649300.1"/>
    <property type="molecule type" value="Genomic_DNA"/>
</dbReference>
<accession>A0ACC2MU75</accession>
<evidence type="ECO:0000313" key="2">
    <source>
        <dbReference type="Proteomes" id="UP001234297"/>
    </source>
</evidence>
<keyword evidence="2" id="KW-1185">Reference proteome</keyword>
<sequence>MKSPNIIIEGDSFILIEVLQSPFTRHLVLEVNDIVETDKAAPGGNNFVGDQLIQLLISWQEMPIPDLVFFLPSCLMMLRHSICGKSRCSRAGWLPR</sequence>
<proteinExistence type="predicted"/>